<dbReference type="InterPro" id="IPR037045">
    <property type="entry name" value="S8pro/Inhibitor_I9_sf"/>
</dbReference>
<dbReference type="InterPro" id="IPR010259">
    <property type="entry name" value="S8pro/Inhibitor_I9"/>
</dbReference>
<sequence>MYKAALKGFSVTMSATQARKLAADPAVSYVEQDRTVSVLTDQLNPPSWGH</sequence>
<organism evidence="2 3">
    <name type="scientific">Kibdelosporangium philippinense</name>
    <dbReference type="NCBI Taxonomy" id="211113"/>
    <lineage>
        <taxon>Bacteria</taxon>
        <taxon>Bacillati</taxon>
        <taxon>Actinomycetota</taxon>
        <taxon>Actinomycetes</taxon>
        <taxon>Pseudonocardiales</taxon>
        <taxon>Pseudonocardiaceae</taxon>
        <taxon>Kibdelosporangium</taxon>
    </lineage>
</organism>
<gene>
    <name evidence="2" type="ORF">LWC34_18555</name>
</gene>
<dbReference type="Gene3D" id="3.30.70.80">
    <property type="entry name" value="Peptidase S8 propeptide/proteinase inhibitor I9"/>
    <property type="match status" value="1"/>
</dbReference>
<feature type="domain" description="Inhibitor I9" evidence="1">
    <location>
        <begin position="2"/>
        <end position="37"/>
    </location>
</feature>
<reference evidence="2 3" key="1">
    <citation type="submission" date="2021-12" db="EMBL/GenBank/DDBJ databases">
        <title>Genome sequence of Kibdelosporangium philippinense ATCC 49844.</title>
        <authorList>
            <person name="Fedorov E.A."/>
            <person name="Omeragic M."/>
            <person name="Shalygina K.F."/>
            <person name="Maclea K.S."/>
        </authorList>
    </citation>
    <scope>NUCLEOTIDE SEQUENCE [LARGE SCALE GENOMIC DNA]</scope>
    <source>
        <strain evidence="2 3">ATCC 49844</strain>
    </source>
</reference>
<name>A0ABS8ZCA4_9PSEU</name>
<keyword evidence="2" id="KW-0646">Protease inhibitor</keyword>
<keyword evidence="3" id="KW-1185">Reference proteome</keyword>
<evidence type="ECO:0000313" key="3">
    <source>
        <dbReference type="Proteomes" id="UP001521150"/>
    </source>
</evidence>
<comment type="caution">
    <text evidence="2">The sequence shown here is derived from an EMBL/GenBank/DDBJ whole genome shotgun (WGS) entry which is preliminary data.</text>
</comment>
<dbReference type="RefSeq" id="WP_233726287.1">
    <property type="nucleotide sequence ID" value="NZ_JAJVCN010000001.1"/>
</dbReference>
<dbReference type="SUPFAM" id="SSF54897">
    <property type="entry name" value="Protease propeptides/inhibitors"/>
    <property type="match status" value="1"/>
</dbReference>
<accession>A0ABS8ZCA4</accession>
<dbReference type="Proteomes" id="UP001521150">
    <property type="component" value="Unassembled WGS sequence"/>
</dbReference>
<evidence type="ECO:0000259" key="1">
    <source>
        <dbReference type="Pfam" id="PF05922"/>
    </source>
</evidence>
<evidence type="ECO:0000313" key="2">
    <source>
        <dbReference type="EMBL" id="MCE7004809.1"/>
    </source>
</evidence>
<dbReference type="GO" id="GO:0030414">
    <property type="term" value="F:peptidase inhibitor activity"/>
    <property type="evidence" value="ECO:0007669"/>
    <property type="project" value="UniProtKB-KW"/>
</dbReference>
<dbReference type="EMBL" id="JAJVCN010000001">
    <property type="protein sequence ID" value="MCE7004809.1"/>
    <property type="molecule type" value="Genomic_DNA"/>
</dbReference>
<dbReference type="Pfam" id="PF05922">
    <property type="entry name" value="Inhibitor_I9"/>
    <property type="match status" value="1"/>
</dbReference>
<proteinExistence type="predicted"/>
<protein>
    <submittedName>
        <fullName evidence="2">Protease inhibitor I9 family protein</fullName>
    </submittedName>
</protein>